<gene>
    <name evidence="1" type="ORF">ISP15_14845</name>
</gene>
<proteinExistence type="predicted"/>
<sequence>MQMLAEYEKARAHLVRFKFRDADEADEFERLANEVGSIEAMKQLGRLDTVRRVAINTITMGMVSDCLHHIYEALRCMERRKVVVAFNLLRKPLTDSLIYLAWMLGDEDGFYEAFSKKSPAGLAPKIVGNRRQAILQAALEKTALKGVIQSDWLHAVLFKDDFERGLYKTLQRAVHLITVSREAVKTEPENFNFIFKNYADNDSYDGLYEVLPLVLLFLAHVIEGFYDRMKAMDPGARTAFKVRTITSMFLLSDDPNRINETRKVLVKLSRILACPNCNKPLILTQHNMARLLMRESFRCTGCRTVTPFPFSYIF</sequence>
<comment type="caution">
    <text evidence="1">The sequence shown here is derived from an EMBL/GenBank/DDBJ whole genome shotgun (WGS) entry which is preliminary data.</text>
</comment>
<reference evidence="1 2" key="1">
    <citation type="submission" date="2020-10" db="EMBL/GenBank/DDBJ databases">
        <title>Phylogeny of dyella-like bacteria.</title>
        <authorList>
            <person name="Fu J."/>
        </authorList>
    </citation>
    <scope>NUCLEOTIDE SEQUENCE [LARGE SCALE GENOMIC DNA]</scope>
    <source>
        <strain evidence="1 2">JP1</strain>
    </source>
</reference>
<organism evidence="1 2">
    <name type="scientific">Dyella jejuensis</name>
    <dbReference type="NCBI Taxonomy" id="1432009"/>
    <lineage>
        <taxon>Bacteria</taxon>
        <taxon>Pseudomonadati</taxon>
        <taxon>Pseudomonadota</taxon>
        <taxon>Gammaproteobacteria</taxon>
        <taxon>Lysobacterales</taxon>
        <taxon>Rhodanobacteraceae</taxon>
        <taxon>Dyella</taxon>
    </lineage>
</organism>
<dbReference type="RefSeq" id="WP_404548424.1">
    <property type="nucleotide sequence ID" value="NZ_JADIKJ010000016.1"/>
</dbReference>
<protein>
    <submittedName>
        <fullName evidence="1">Uncharacterized protein</fullName>
    </submittedName>
</protein>
<dbReference type="EMBL" id="JADIKJ010000016">
    <property type="protein sequence ID" value="MFK2901616.1"/>
    <property type="molecule type" value="Genomic_DNA"/>
</dbReference>
<dbReference type="Proteomes" id="UP001620461">
    <property type="component" value="Unassembled WGS sequence"/>
</dbReference>
<keyword evidence="2" id="KW-1185">Reference proteome</keyword>
<name>A0ABW8JMZ2_9GAMM</name>
<evidence type="ECO:0000313" key="1">
    <source>
        <dbReference type="EMBL" id="MFK2901616.1"/>
    </source>
</evidence>
<accession>A0ABW8JMZ2</accession>
<evidence type="ECO:0000313" key="2">
    <source>
        <dbReference type="Proteomes" id="UP001620461"/>
    </source>
</evidence>